<dbReference type="GeneID" id="9809491"/>
<dbReference type="KEGG" id="crq:GCK72_023405"/>
<comment type="function">
    <text evidence="3">Putative oxidoreductase.</text>
</comment>
<evidence type="ECO:0000256" key="2">
    <source>
        <dbReference type="ARBA" id="ARBA00023002"/>
    </source>
</evidence>
<dbReference type="Proteomes" id="UP000008281">
    <property type="component" value="Unassembled WGS sequence"/>
</dbReference>
<organism evidence="6">
    <name type="scientific">Caenorhabditis remanei</name>
    <name type="common">Caenorhabditis vulgaris</name>
    <dbReference type="NCBI Taxonomy" id="31234"/>
    <lineage>
        <taxon>Eukaryota</taxon>
        <taxon>Metazoa</taxon>
        <taxon>Ecdysozoa</taxon>
        <taxon>Nematoda</taxon>
        <taxon>Chromadorea</taxon>
        <taxon>Rhabditida</taxon>
        <taxon>Rhabditina</taxon>
        <taxon>Rhabditomorpha</taxon>
        <taxon>Rhabditoidea</taxon>
        <taxon>Rhabditidae</taxon>
        <taxon>Peloderinae</taxon>
        <taxon>Caenorhabditis</taxon>
    </lineage>
</organism>
<reference evidence="5" key="1">
    <citation type="submission" date="2007-07" db="EMBL/GenBank/DDBJ databases">
        <title>PCAP assembly of the Caenorhabditis remanei genome.</title>
        <authorList>
            <consortium name="The Caenorhabditis remanei Sequencing Consortium"/>
            <person name="Wilson R.K."/>
        </authorList>
    </citation>
    <scope>NUCLEOTIDE SEQUENCE [LARGE SCALE GENOMIC DNA]</scope>
    <source>
        <strain evidence="5">PB4641</strain>
    </source>
</reference>
<dbReference type="Pfam" id="PF00106">
    <property type="entry name" value="adh_short"/>
    <property type="match status" value="1"/>
</dbReference>
<dbReference type="PRINTS" id="PR00080">
    <property type="entry name" value="SDRFAMILY"/>
</dbReference>
<dbReference type="InterPro" id="IPR036291">
    <property type="entry name" value="NAD(P)-bd_dom_sf"/>
</dbReference>
<dbReference type="AlphaFoldDB" id="E3MAK6"/>
<dbReference type="OMA" id="YFWIMAK"/>
<dbReference type="PRINTS" id="PR00081">
    <property type="entry name" value="GDHRDH"/>
</dbReference>
<dbReference type="STRING" id="31234.E3MAK6"/>
<evidence type="ECO:0000313" key="5">
    <source>
        <dbReference type="EMBL" id="EFO97278.1"/>
    </source>
</evidence>
<comment type="similarity">
    <text evidence="1 4">Belongs to the short-chain dehydrogenases/reductases (SDR) family.</text>
</comment>
<protein>
    <submittedName>
        <fullName evidence="5">CRE-DHS-30 protein</fullName>
    </submittedName>
</protein>
<dbReference type="Gene3D" id="3.40.50.720">
    <property type="entry name" value="NAD(P)-binding Rossmann-like Domain"/>
    <property type="match status" value="1"/>
</dbReference>
<evidence type="ECO:0000313" key="6">
    <source>
        <dbReference type="Proteomes" id="UP000008281"/>
    </source>
</evidence>
<dbReference type="RefSeq" id="XP_003106672.2">
    <property type="nucleotide sequence ID" value="XM_003106624.2"/>
</dbReference>
<dbReference type="HOGENOM" id="CLU_010194_2_1_1"/>
<keyword evidence="2" id="KW-0560">Oxidoreductase</keyword>
<dbReference type="PANTHER" id="PTHR44196">
    <property type="entry name" value="DEHYDROGENASE/REDUCTASE SDR FAMILY MEMBER 7B"/>
    <property type="match status" value="1"/>
</dbReference>
<dbReference type="OrthoDB" id="5307821at2759"/>
<accession>E3MAK6</accession>
<dbReference type="PROSITE" id="PS00061">
    <property type="entry name" value="ADH_SHORT"/>
    <property type="match status" value="1"/>
</dbReference>
<dbReference type="InterPro" id="IPR020904">
    <property type="entry name" value="Sc_DH/Rdtase_CS"/>
</dbReference>
<dbReference type="GO" id="GO:0016491">
    <property type="term" value="F:oxidoreductase activity"/>
    <property type="evidence" value="ECO:0007669"/>
    <property type="project" value="UniProtKB-KW"/>
</dbReference>
<dbReference type="EMBL" id="DS268432">
    <property type="protein sequence ID" value="EFO97278.1"/>
    <property type="molecule type" value="Genomic_DNA"/>
</dbReference>
<sequence length="353" mass="39986">MYLHRSYHVAHFFFVAYHFSLLMVLFAIYCLLFCNINVFSRMSFPEKFQDLLKEWAPALVIPLSLYVAYKLLNRIIPGAHNLPKLDVKNKVVVITGASSGLGKSLAFELYKRGAQVILLARSTDKLKEICEELKETFPLNQNEPTYYYFDITDPEQAPWAEIPRVDILINNAGMANRGSCADTSMAIHRQAMETNYFGHVHVTNSLLSKLSPDGCIVVTSSVQGKVAIPYRGSYGASKHALQAYFDCLRAEHKNLHILVVSAGYINTGFGSRAIDPSGKVVGVEDENQKKGYTPEHCARLIVNAIRDRKTDYIMAHADARFAVFLRYFWPTLLNYSLYIRGTKDQWAPKNKKE</sequence>
<proteinExistence type="inferred from homology"/>
<dbReference type="InterPro" id="IPR001763">
    <property type="entry name" value="Rhodanese-like_dom"/>
</dbReference>
<dbReference type="PANTHER" id="PTHR44196:SF1">
    <property type="entry name" value="DEHYDROGENASE_REDUCTASE SDR FAMILY MEMBER 7B"/>
    <property type="match status" value="1"/>
</dbReference>
<dbReference type="GO" id="GO:0016020">
    <property type="term" value="C:membrane"/>
    <property type="evidence" value="ECO:0007669"/>
    <property type="project" value="TreeGrafter"/>
</dbReference>
<dbReference type="eggNOG" id="KOG1205">
    <property type="taxonomic scope" value="Eukaryota"/>
</dbReference>
<evidence type="ECO:0000256" key="1">
    <source>
        <dbReference type="ARBA" id="ARBA00006484"/>
    </source>
</evidence>
<name>E3MAK6_CAERE</name>
<evidence type="ECO:0000256" key="4">
    <source>
        <dbReference type="RuleBase" id="RU000363"/>
    </source>
</evidence>
<dbReference type="FunCoup" id="E3MAK6">
    <property type="interactions" value="328"/>
</dbReference>
<gene>
    <name evidence="5" type="primary">Cre-dhs-30</name>
    <name evidence="5" type="ORF">CRE_16809</name>
</gene>
<keyword evidence="6" id="KW-1185">Reference proteome</keyword>
<dbReference type="PROSITE" id="PS50206">
    <property type="entry name" value="RHODANESE_3"/>
    <property type="match status" value="1"/>
</dbReference>
<dbReference type="SUPFAM" id="SSF51735">
    <property type="entry name" value="NAD(P)-binding Rossmann-fold domains"/>
    <property type="match status" value="1"/>
</dbReference>
<evidence type="ECO:0000256" key="3">
    <source>
        <dbReference type="ARBA" id="ARBA00037096"/>
    </source>
</evidence>
<dbReference type="InterPro" id="IPR002347">
    <property type="entry name" value="SDR_fam"/>
</dbReference>
<dbReference type="CTD" id="9809491"/>